<gene>
    <name evidence="7" type="ORF">GGQ68_001911</name>
</gene>
<dbReference type="Pfam" id="PF03739">
    <property type="entry name" value="LptF_LptG"/>
    <property type="match status" value="1"/>
</dbReference>
<comment type="caution">
    <text evidence="7">The sequence shown here is derived from an EMBL/GenBank/DDBJ whole genome shotgun (WGS) entry which is preliminary data.</text>
</comment>
<evidence type="ECO:0000256" key="6">
    <source>
        <dbReference type="SAM" id="Phobius"/>
    </source>
</evidence>
<feature type="transmembrane region" description="Helical" evidence="6">
    <location>
        <begin position="103"/>
        <end position="122"/>
    </location>
</feature>
<dbReference type="InterPro" id="IPR030922">
    <property type="entry name" value="LptF"/>
</dbReference>
<dbReference type="RefSeq" id="WP_183965272.1">
    <property type="nucleotide sequence ID" value="NZ_BAABBZ010000018.1"/>
</dbReference>
<feature type="transmembrane region" description="Helical" evidence="6">
    <location>
        <begin position="49"/>
        <end position="76"/>
    </location>
</feature>
<dbReference type="AlphaFoldDB" id="A0A7W6GSG9"/>
<dbReference type="NCBIfam" id="TIGR04407">
    <property type="entry name" value="LptF_YjgP"/>
    <property type="match status" value="1"/>
</dbReference>
<evidence type="ECO:0000313" key="8">
    <source>
        <dbReference type="Proteomes" id="UP000541426"/>
    </source>
</evidence>
<dbReference type="GO" id="GO:0015920">
    <property type="term" value="P:lipopolysaccharide transport"/>
    <property type="evidence" value="ECO:0007669"/>
    <property type="project" value="TreeGrafter"/>
</dbReference>
<protein>
    <submittedName>
        <fullName evidence="7">Lipopolysaccharide export system permease protein</fullName>
    </submittedName>
</protein>
<dbReference type="InterPro" id="IPR005495">
    <property type="entry name" value="LptG/LptF_permease"/>
</dbReference>
<dbReference type="EMBL" id="JACIEJ010000004">
    <property type="protein sequence ID" value="MBB3985578.1"/>
    <property type="molecule type" value="Genomic_DNA"/>
</dbReference>
<feature type="transmembrane region" description="Helical" evidence="6">
    <location>
        <begin position="338"/>
        <end position="358"/>
    </location>
</feature>
<accession>A0A7W6GSG9</accession>
<feature type="transmembrane region" description="Helical" evidence="6">
    <location>
        <begin position="280"/>
        <end position="299"/>
    </location>
</feature>
<evidence type="ECO:0000313" key="7">
    <source>
        <dbReference type="EMBL" id="MBB3985578.1"/>
    </source>
</evidence>
<evidence type="ECO:0000256" key="3">
    <source>
        <dbReference type="ARBA" id="ARBA00022692"/>
    </source>
</evidence>
<feature type="transmembrane region" description="Helical" evidence="6">
    <location>
        <begin position="311"/>
        <end position="332"/>
    </location>
</feature>
<dbReference type="GO" id="GO:0055085">
    <property type="term" value="P:transmembrane transport"/>
    <property type="evidence" value="ECO:0007669"/>
    <property type="project" value="InterPro"/>
</dbReference>
<evidence type="ECO:0000256" key="1">
    <source>
        <dbReference type="ARBA" id="ARBA00004651"/>
    </source>
</evidence>
<evidence type="ECO:0000256" key="4">
    <source>
        <dbReference type="ARBA" id="ARBA00022989"/>
    </source>
</evidence>
<feature type="transmembrane region" description="Helical" evidence="6">
    <location>
        <begin position="7"/>
        <end position="29"/>
    </location>
</feature>
<evidence type="ECO:0000256" key="2">
    <source>
        <dbReference type="ARBA" id="ARBA00022475"/>
    </source>
</evidence>
<keyword evidence="4 6" id="KW-1133">Transmembrane helix</keyword>
<keyword evidence="5 6" id="KW-0472">Membrane</keyword>
<dbReference type="Proteomes" id="UP000541426">
    <property type="component" value="Unassembled WGS sequence"/>
</dbReference>
<name>A0A7W6GSG9_9RHOB</name>
<dbReference type="GO" id="GO:0043190">
    <property type="term" value="C:ATP-binding cassette (ABC) transporter complex"/>
    <property type="evidence" value="ECO:0007669"/>
    <property type="project" value="InterPro"/>
</dbReference>
<sequence>MQRFDRYVLSQLMVLFGFFALVLVSVYWVNRAVVLFDRLIADGHSALVVLEFTLLSLPAVIALVLPLSVFAAAVYVTNRLSGDSELTVVQATGYSPWRLARPYLIFGVFIAFLMAVLTNILVPQAMQQLRDREQELSGSLSAALLREGTFLHPTSGITFYIREITVQGELRDVLLSDRRQADRATTYTAERAYLLRDDEGPKMVMLAGMAQTMELDKQRLSTTNFADFTYDLSGLISTGRTRSQKTDAIPTLQLLSDPAAIEAINGDTRGEVLEEAHSRIQGPLLCVVAALIGYAALMIGGFSRFGVTKQIVFAIFLLVLVKVVESAAAPVVVANAALWPLIYAPSLVGSLMVWGLLWQAARPFRPRRRAQVTEATV</sequence>
<keyword evidence="2" id="KW-1003">Cell membrane</keyword>
<proteinExistence type="predicted"/>
<keyword evidence="8" id="KW-1185">Reference proteome</keyword>
<reference evidence="7 8" key="1">
    <citation type="submission" date="2020-08" db="EMBL/GenBank/DDBJ databases">
        <title>Genomic Encyclopedia of Type Strains, Phase IV (KMG-IV): sequencing the most valuable type-strain genomes for metagenomic binning, comparative biology and taxonomic classification.</title>
        <authorList>
            <person name="Goeker M."/>
        </authorList>
    </citation>
    <scope>NUCLEOTIDE SEQUENCE [LARGE SCALE GENOMIC DNA]</scope>
    <source>
        <strain evidence="7 8">DSM 102235</strain>
    </source>
</reference>
<comment type="subcellular location">
    <subcellularLocation>
        <location evidence="1">Cell membrane</location>
        <topology evidence="1">Multi-pass membrane protein</topology>
    </subcellularLocation>
</comment>
<keyword evidence="3 6" id="KW-0812">Transmembrane</keyword>
<evidence type="ECO:0000256" key="5">
    <source>
        <dbReference type="ARBA" id="ARBA00023136"/>
    </source>
</evidence>
<organism evidence="7 8">
    <name type="scientific">Sagittula marina</name>
    <dbReference type="NCBI Taxonomy" id="943940"/>
    <lineage>
        <taxon>Bacteria</taxon>
        <taxon>Pseudomonadati</taxon>
        <taxon>Pseudomonadota</taxon>
        <taxon>Alphaproteobacteria</taxon>
        <taxon>Rhodobacterales</taxon>
        <taxon>Roseobacteraceae</taxon>
        <taxon>Sagittula</taxon>
    </lineage>
</organism>
<dbReference type="PANTHER" id="PTHR33529:SF6">
    <property type="entry name" value="YJGP_YJGQ FAMILY PERMEASE"/>
    <property type="match status" value="1"/>
</dbReference>
<dbReference type="PANTHER" id="PTHR33529">
    <property type="entry name" value="SLR0882 PROTEIN-RELATED"/>
    <property type="match status" value="1"/>
</dbReference>